<keyword evidence="1" id="KW-0812">Transmembrane</keyword>
<feature type="non-terminal residue" evidence="2">
    <location>
        <position position="1"/>
    </location>
</feature>
<proteinExistence type="predicted"/>
<dbReference type="AlphaFoldDB" id="A0A0U3SZM5"/>
<evidence type="ECO:0000256" key="1">
    <source>
        <dbReference type="SAM" id="Phobius"/>
    </source>
</evidence>
<feature type="transmembrane region" description="Helical" evidence="1">
    <location>
        <begin position="109"/>
        <end position="130"/>
    </location>
</feature>
<accession>A0A0U3SZM5</accession>
<keyword evidence="1" id="KW-1133">Transmembrane helix</keyword>
<evidence type="ECO:0000313" key="2">
    <source>
        <dbReference type="EMBL" id="ALV86774.1"/>
    </source>
</evidence>
<dbReference type="EMBL" id="KT944277">
    <property type="protein sequence ID" value="ALV86774.1"/>
    <property type="molecule type" value="Genomic_DNA"/>
</dbReference>
<keyword evidence="1" id="KW-0472">Membrane</keyword>
<name>A0A0U3SZM5_9BACT</name>
<organism evidence="2">
    <name type="scientific">uncultured bacterium P8N7</name>
    <dbReference type="NCBI Taxonomy" id="1748287"/>
    <lineage>
        <taxon>Bacteria</taxon>
        <taxon>environmental samples</taxon>
    </lineage>
</organism>
<sequence>VEAASRSGDIIAVLKVFEDSRWPLAKQLVYVPPALTGIILATVSGLFGALLITLILFVYPENRYKFTRTKSYYGRILLGGLIALGVFVLMFSGVAVLAGPNASGSAQNLIAYGGIGILAGMFSDQAAGWLSDRSVFKPENAAEAAAAAAAAAAEAEEAAA</sequence>
<feature type="transmembrane region" description="Helical" evidence="1">
    <location>
        <begin position="72"/>
        <end position="97"/>
    </location>
</feature>
<feature type="transmembrane region" description="Helical" evidence="1">
    <location>
        <begin position="34"/>
        <end position="60"/>
    </location>
</feature>
<protein>
    <submittedName>
        <fullName evidence="2">Cell wall shape-determining protein</fullName>
    </submittedName>
</protein>
<reference evidence="2" key="1">
    <citation type="submission" date="2015-10" db="EMBL/GenBank/DDBJ databases">
        <title>Biosynthesis of SCL-MCL polyhydroxyalkanoates by metagenomic clones in Pseudomonas putida.</title>
        <authorList>
            <person name="Cheng J."/>
            <person name="Charles T.C."/>
        </authorList>
    </citation>
    <scope>NUCLEOTIDE SEQUENCE</scope>
</reference>